<dbReference type="EMBL" id="UYJE01000138">
    <property type="protein sequence ID" value="VDH90482.1"/>
    <property type="molecule type" value="Genomic_DNA"/>
</dbReference>
<dbReference type="Proteomes" id="UP000596742">
    <property type="component" value="Unassembled WGS sequence"/>
</dbReference>
<accession>A0A8B6BGN9</accession>
<keyword evidence="2" id="KW-1185">Reference proteome</keyword>
<name>A0A8B6BGN9_MYTGA</name>
<evidence type="ECO:0000313" key="1">
    <source>
        <dbReference type="EMBL" id="VDH90482.1"/>
    </source>
</evidence>
<gene>
    <name evidence="1" type="ORF">MGAL_10B061155</name>
</gene>
<reference evidence="1" key="1">
    <citation type="submission" date="2018-11" db="EMBL/GenBank/DDBJ databases">
        <authorList>
            <person name="Alioto T."/>
            <person name="Alioto T."/>
        </authorList>
    </citation>
    <scope>NUCLEOTIDE SEQUENCE</scope>
</reference>
<evidence type="ECO:0000313" key="2">
    <source>
        <dbReference type="Proteomes" id="UP000596742"/>
    </source>
</evidence>
<dbReference type="AlphaFoldDB" id="A0A8B6BGN9"/>
<proteinExistence type="predicted"/>
<sequence length="181" mass="20754">MIDTLGGPQRVKYVLSTLNLPPILLENLKVMERRSGEMIEGFANLSMDQRCREAFEAEKSNAVEDENGTENILDTNTDSHTDMTDTYYNNSLFNNSQISFHPIVNSYHVPGFQGLMKDACVMASDDLGHDYHAVEYYKSLVEQHIRTQIEIEPEKMSVFRMVVMHSSNQKDRSVFYENSCI</sequence>
<protein>
    <submittedName>
        <fullName evidence="1">Uncharacterized protein</fullName>
    </submittedName>
</protein>
<comment type="caution">
    <text evidence="1">The sequence shown here is derived from an EMBL/GenBank/DDBJ whole genome shotgun (WGS) entry which is preliminary data.</text>
</comment>
<organism evidence="1 2">
    <name type="scientific">Mytilus galloprovincialis</name>
    <name type="common">Mediterranean mussel</name>
    <dbReference type="NCBI Taxonomy" id="29158"/>
    <lineage>
        <taxon>Eukaryota</taxon>
        <taxon>Metazoa</taxon>
        <taxon>Spiralia</taxon>
        <taxon>Lophotrochozoa</taxon>
        <taxon>Mollusca</taxon>
        <taxon>Bivalvia</taxon>
        <taxon>Autobranchia</taxon>
        <taxon>Pteriomorphia</taxon>
        <taxon>Mytilida</taxon>
        <taxon>Mytiloidea</taxon>
        <taxon>Mytilidae</taxon>
        <taxon>Mytilinae</taxon>
        <taxon>Mytilus</taxon>
    </lineage>
</organism>